<dbReference type="EMBL" id="AZGY01000008">
    <property type="protein sequence ID" value="KZZ95846.1"/>
    <property type="molecule type" value="Genomic_DNA"/>
</dbReference>
<dbReference type="Proteomes" id="UP000078544">
    <property type="component" value="Unassembled WGS sequence"/>
</dbReference>
<keyword evidence="2" id="KW-0812">Transmembrane</keyword>
<keyword evidence="4" id="KW-1185">Reference proteome</keyword>
<evidence type="ECO:0000313" key="3">
    <source>
        <dbReference type="EMBL" id="KZZ95846.1"/>
    </source>
</evidence>
<protein>
    <submittedName>
        <fullName evidence="3">Uncharacterized protein</fullName>
    </submittedName>
</protein>
<sequence length="281" mass="29757">MDVARHYPMPPPRIATRDSDGDSTFRASDDTTIAESEGIPSTPRQPPAYGDEGAPPQYEEDLDPSDVKAKRAIRKTLCIRLMTSIFITVLVSLIVAAVVAKMHDSPAESSRNSDQSANNQTTDGGSFTMTSGDEATSASAQAVIAVTMSASLDTNATQAKYAPQTTATDTAPRATAKVTPVTVDCEGVAFTNATLVTEAAPAATGSTFGGTRRRRRVTNEVEPDVVGMSIYAVEGCLLTRTTYKEEESGGTTYKCAMMCPDKKQASVQARHVVTDEWGACG</sequence>
<evidence type="ECO:0000256" key="1">
    <source>
        <dbReference type="SAM" id="MobiDB-lite"/>
    </source>
</evidence>
<gene>
    <name evidence="3" type="ORF">AAL_04142</name>
</gene>
<feature type="region of interest" description="Disordered" evidence="1">
    <location>
        <begin position="1"/>
        <end position="66"/>
    </location>
</feature>
<proteinExistence type="predicted"/>
<comment type="caution">
    <text evidence="3">The sequence shown here is derived from an EMBL/GenBank/DDBJ whole genome shotgun (WGS) entry which is preliminary data.</text>
</comment>
<dbReference type="OrthoDB" id="5141772at2759"/>
<name>A0A168BWS1_9HYPO</name>
<feature type="region of interest" description="Disordered" evidence="1">
    <location>
        <begin position="106"/>
        <end position="133"/>
    </location>
</feature>
<reference evidence="3 4" key="1">
    <citation type="journal article" date="2016" name="Genome Biol. Evol.">
        <title>Divergent and convergent evolution of fungal pathogenicity.</title>
        <authorList>
            <person name="Shang Y."/>
            <person name="Xiao G."/>
            <person name="Zheng P."/>
            <person name="Cen K."/>
            <person name="Zhan S."/>
            <person name="Wang C."/>
        </authorList>
    </citation>
    <scope>NUCLEOTIDE SEQUENCE [LARGE SCALE GENOMIC DNA]</scope>
    <source>
        <strain evidence="3 4">RCEF 2490</strain>
    </source>
</reference>
<evidence type="ECO:0000313" key="4">
    <source>
        <dbReference type="Proteomes" id="UP000078544"/>
    </source>
</evidence>
<dbReference type="AlphaFoldDB" id="A0A168BWS1"/>
<keyword evidence="2" id="KW-0472">Membrane</keyword>
<feature type="compositionally biased region" description="Polar residues" evidence="1">
    <location>
        <begin position="107"/>
        <end position="133"/>
    </location>
</feature>
<accession>A0A168BWS1</accession>
<evidence type="ECO:0000256" key="2">
    <source>
        <dbReference type="SAM" id="Phobius"/>
    </source>
</evidence>
<organism evidence="3 4">
    <name type="scientific">Moelleriella libera RCEF 2490</name>
    <dbReference type="NCBI Taxonomy" id="1081109"/>
    <lineage>
        <taxon>Eukaryota</taxon>
        <taxon>Fungi</taxon>
        <taxon>Dikarya</taxon>
        <taxon>Ascomycota</taxon>
        <taxon>Pezizomycotina</taxon>
        <taxon>Sordariomycetes</taxon>
        <taxon>Hypocreomycetidae</taxon>
        <taxon>Hypocreales</taxon>
        <taxon>Clavicipitaceae</taxon>
        <taxon>Moelleriella</taxon>
    </lineage>
</organism>
<feature type="transmembrane region" description="Helical" evidence="2">
    <location>
        <begin position="77"/>
        <end position="100"/>
    </location>
</feature>
<keyword evidence="2" id="KW-1133">Transmembrane helix</keyword>